<dbReference type="PANTHER" id="PTHR34194">
    <property type="entry name" value="F14J8.16 PROTEIN"/>
    <property type="match status" value="1"/>
</dbReference>
<dbReference type="PANTHER" id="PTHR34194:SF2">
    <property type="entry name" value="F14J8.16 PROTEIN"/>
    <property type="match status" value="1"/>
</dbReference>
<dbReference type="OrthoDB" id="298344at2759"/>
<evidence type="ECO:0000313" key="2">
    <source>
        <dbReference type="EMBL" id="KAJ4951065.1"/>
    </source>
</evidence>
<dbReference type="AlphaFoldDB" id="A0A9Q0JUM7"/>
<name>A0A9Q0JUM7_9MAGN</name>
<accession>A0A9Q0JUM7</accession>
<proteinExistence type="predicted"/>
<sequence>MAPMWVNKKRLASWSDYGHDLGMSRSRKKTARLNHGGPESTPSCRKEDILDDAKSDLVHDADYKLFLTILNVEDEPVVEEENDIDPDYKIFLDHLKADEKSYTYEMKKEDGKSISIKYEKWDGSFYVMEKGRIPFRDISSQEKRKSMLNEEIESEPSSTDDYRPFSPDHKHCMEMSQDDDSYAFFLSNLRQNGESMILEYGNVVVRYESDDESEIDSEVEPEFAPYCSGKKFCRSPSSVCLDSSMDEESEDGCSCIEDFSPVNISQYREKLVRLLQMPYNEQEYRDLKDLAHTNKRLEKTRDLRGRLVSYQTDETSLSYFDHFADFKEVFDSIPSLRHSIRLNLLRGFFYYLKHLSHEGSFKPWLDKHCLKIKPGSN</sequence>
<evidence type="ECO:0000313" key="3">
    <source>
        <dbReference type="Proteomes" id="UP001141806"/>
    </source>
</evidence>
<comment type="caution">
    <text evidence="2">The sequence shown here is derived from an EMBL/GenBank/DDBJ whole genome shotgun (WGS) entry which is preliminary data.</text>
</comment>
<feature type="region of interest" description="Disordered" evidence="1">
    <location>
        <begin position="21"/>
        <end position="46"/>
    </location>
</feature>
<organism evidence="2 3">
    <name type="scientific">Protea cynaroides</name>
    <dbReference type="NCBI Taxonomy" id="273540"/>
    <lineage>
        <taxon>Eukaryota</taxon>
        <taxon>Viridiplantae</taxon>
        <taxon>Streptophyta</taxon>
        <taxon>Embryophyta</taxon>
        <taxon>Tracheophyta</taxon>
        <taxon>Spermatophyta</taxon>
        <taxon>Magnoliopsida</taxon>
        <taxon>Proteales</taxon>
        <taxon>Proteaceae</taxon>
        <taxon>Protea</taxon>
    </lineage>
</organism>
<reference evidence="2" key="1">
    <citation type="journal article" date="2023" name="Plant J.">
        <title>The genome of the king protea, Protea cynaroides.</title>
        <authorList>
            <person name="Chang J."/>
            <person name="Duong T.A."/>
            <person name="Schoeman C."/>
            <person name="Ma X."/>
            <person name="Roodt D."/>
            <person name="Barker N."/>
            <person name="Li Z."/>
            <person name="Van de Peer Y."/>
            <person name="Mizrachi E."/>
        </authorList>
    </citation>
    <scope>NUCLEOTIDE SEQUENCE</scope>
    <source>
        <tissue evidence="2">Young leaves</tissue>
    </source>
</reference>
<protein>
    <submittedName>
        <fullName evidence="2">Uncharacterized protein</fullName>
    </submittedName>
</protein>
<evidence type="ECO:0000256" key="1">
    <source>
        <dbReference type="SAM" id="MobiDB-lite"/>
    </source>
</evidence>
<dbReference type="Proteomes" id="UP001141806">
    <property type="component" value="Unassembled WGS sequence"/>
</dbReference>
<gene>
    <name evidence="2" type="ORF">NE237_027897</name>
</gene>
<keyword evidence="3" id="KW-1185">Reference proteome</keyword>
<dbReference type="EMBL" id="JAMYWD010000012">
    <property type="protein sequence ID" value="KAJ4951065.1"/>
    <property type="molecule type" value="Genomic_DNA"/>
</dbReference>